<gene>
    <name evidence="1" type="ORF">SAMN04489712_1482</name>
</gene>
<evidence type="ECO:0000313" key="2">
    <source>
        <dbReference type="Proteomes" id="UP000236723"/>
    </source>
</evidence>
<organism evidence="1 2">
    <name type="scientific">Thermomonospora echinospora</name>
    <dbReference type="NCBI Taxonomy" id="1992"/>
    <lineage>
        <taxon>Bacteria</taxon>
        <taxon>Bacillati</taxon>
        <taxon>Actinomycetota</taxon>
        <taxon>Actinomycetes</taxon>
        <taxon>Streptosporangiales</taxon>
        <taxon>Thermomonosporaceae</taxon>
        <taxon>Thermomonospora</taxon>
    </lineage>
</organism>
<accession>A0A1H6E9T3</accession>
<protein>
    <submittedName>
        <fullName evidence="1">Uncharacterized protein</fullName>
    </submittedName>
</protein>
<name>A0A1H6E9T3_9ACTN</name>
<sequence>MLGRAWPPAAYHGWTAADTIASTQENTVTAPGPAPPSGTTTDAWSISSIVGIDTATNHMRIRSRSAARTPATARPYQTAATLAAPLMWP</sequence>
<reference evidence="2" key="1">
    <citation type="submission" date="2016-10" db="EMBL/GenBank/DDBJ databases">
        <authorList>
            <person name="Varghese N."/>
            <person name="Submissions S."/>
        </authorList>
    </citation>
    <scope>NUCLEOTIDE SEQUENCE [LARGE SCALE GENOMIC DNA]</scope>
    <source>
        <strain evidence="2">DSM 43163</strain>
    </source>
</reference>
<dbReference type="AlphaFoldDB" id="A0A1H6E9T3"/>
<dbReference type="EMBL" id="FNVO01000048">
    <property type="protein sequence ID" value="SEG94477.1"/>
    <property type="molecule type" value="Genomic_DNA"/>
</dbReference>
<dbReference type="Proteomes" id="UP000236723">
    <property type="component" value="Unassembled WGS sequence"/>
</dbReference>
<proteinExistence type="predicted"/>
<dbReference type="RefSeq" id="WP_103944872.1">
    <property type="nucleotide sequence ID" value="NZ_FNVO01000048.1"/>
</dbReference>
<evidence type="ECO:0000313" key="1">
    <source>
        <dbReference type="EMBL" id="SEG94477.1"/>
    </source>
</evidence>
<keyword evidence="2" id="KW-1185">Reference proteome</keyword>